<reference evidence="6 7" key="1">
    <citation type="journal article" date="2021" name="Commun. Biol.">
        <title>The genome of Shorea leprosula (Dipterocarpaceae) highlights the ecological relevance of drought in aseasonal tropical rainforests.</title>
        <authorList>
            <person name="Ng K.K.S."/>
            <person name="Kobayashi M.J."/>
            <person name="Fawcett J.A."/>
            <person name="Hatakeyama M."/>
            <person name="Paape T."/>
            <person name="Ng C.H."/>
            <person name="Ang C.C."/>
            <person name="Tnah L.H."/>
            <person name="Lee C.T."/>
            <person name="Nishiyama T."/>
            <person name="Sese J."/>
            <person name="O'Brien M.J."/>
            <person name="Copetti D."/>
            <person name="Mohd Noor M.I."/>
            <person name="Ong R.C."/>
            <person name="Putra M."/>
            <person name="Sireger I.Z."/>
            <person name="Indrioko S."/>
            <person name="Kosugi Y."/>
            <person name="Izuno A."/>
            <person name="Isagi Y."/>
            <person name="Lee S.L."/>
            <person name="Shimizu K.K."/>
        </authorList>
    </citation>
    <scope>NUCLEOTIDE SEQUENCE [LARGE SCALE GENOMIC DNA]</scope>
    <source>
        <strain evidence="6">214</strain>
    </source>
</reference>
<evidence type="ECO:0000256" key="3">
    <source>
        <dbReference type="SAM" id="MobiDB-lite"/>
    </source>
</evidence>
<dbReference type="PANTHER" id="PTHR46993">
    <property type="entry name" value="MYB TRANSCRIPTION FACTOR"/>
    <property type="match status" value="1"/>
</dbReference>
<dbReference type="GO" id="GO:0005634">
    <property type="term" value="C:nucleus"/>
    <property type="evidence" value="ECO:0007669"/>
    <property type="project" value="UniProtKB-SubCell"/>
</dbReference>
<dbReference type="EMBL" id="BPVZ01000046">
    <property type="protein sequence ID" value="GKV16797.1"/>
    <property type="molecule type" value="Genomic_DNA"/>
</dbReference>
<feature type="domain" description="HTH myb-type" evidence="5">
    <location>
        <begin position="373"/>
        <end position="430"/>
    </location>
</feature>
<keyword evidence="7" id="KW-1185">Reference proteome</keyword>
<comment type="subcellular location">
    <subcellularLocation>
        <location evidence="1">Nucleus</location>
    </subcellularLocation>
</comment>
<evidence type="ECO:0000313" key="6">
    <source>
        <dbReference type="EMBL" id="GKV16797.1"/>
    </source>
</evidence>
<feature type="compositionally biased region" description="Polar residues" evidence="3">
    <location>
        <begin position="307"/>
        <end position="324"/>
    </location>
</feature>
<feature type="domain" description="Myb-like" evidence="4">
    <location>
        <begin position="378"/>
        <end position="426"/>
    </location>
</feature>
<proteinExistence type="predicted"/>
<feature type="region of interest" description="Disordered" evidence="3">
    <location>
        <begin position="288"/>
        <end position="324"/>
    </location>
</feature>
<evidence type="ECO:0000259" key="5">
    <source>
        <dbReference type="PROSITE" id="PS51294"/>
    </source>
</evidence>
<dbReference type="PROSITE" id="PS50090">
    <property type="entry name" value="MYB_LIKE"/>
    <property type="match status" value="1"/>
</dbReference>
<evidence type="ECO:0000256" key="1">
    <source>
        <dbReference type="ARBA" id="ARBA00004123"/>
    </source>
</evidence>
<dbReference type="SMART" id="SM00717">
    <property type="entry name" value="SANT"/>
    <property type="match status" value="1"/>
</dbReference>
<accession>A0AAV5JT05</accession>
<keyword evidence="2" id="KW-0539">Nucleus</keyword>
<dbReference type="Gene3D" id="1.10.246.220">
    <property type="match status" value="1"/>
</dbReference>
<dbReference type="InterPro" id="IPR009057">
    <property type="entry name" value="Homeodomain-like_sf"/>
</dbReference>
<evidence type="ECO:0000259" key="4">
    <source>
        <dbReference type="PROSITE" id="PS50090"/>
    </source>
</evidence>
<dbReference type="PANTHER" id="PTHR46993:SF6">
    <property type="entry name" value="MYB TRANSCRIPTION FACTOR"/>
    <property type="match status" value="1"/>
</dbReference>
<sequence>MEPPIDEDITEWILEFILRATSDEALQKKLLYALSTSNSRFRSRLTKTMALRSIEYEIEDAFISERILECLEIVDEVDRLQGLSIMDSMKKAYCAVAVECTVKYLASSSNRDGKFLEAVKRIWRGRIGNLEKSKISNLLTEELIELREEIEKAVWDEGVCTTLLDRNTRNAALFSVRAYLEEAMPSMGPTILELGSKLMRTVGDEQLQHRVSEENIQEGGECVGDERAPAVKEKERTRSPEVRQALAALKASTLDLQTSVTDPLPEALRVAEVIALEMARKNGTGEVVDAEEGNTESGGAKEVGTAMPSSSHPNTSRQSLMERNSTARTYEWEDSIYDDDSTEGRSKCIRLSSPKKTVVSPLKKANVPKFVRKRKIKRWSLQEEEALRLGVEKYGVGSWKMILKSNPEAFDERTEVDLKDKWRNLTRYQR</sequence>
<dbReference type="SUPFAM" id="SSF46689">
    <property type="entry name" value="Homeodomain-like"/>
    <property type="match status" value="1"/>
</dbReference>
<organism evidence="6 7">
    <name type="scientific">Rubroshorea leprosula</name>
    <dbReference type="NCBI Taxonomy" id="152421"/>
    <lineage>
        <taxon>Eukaryota</taxon>
        <taxon>Viridiplantae</taxon>
        <taxon>Streptophyta</taxon>
        <taxon>Embryophyta</taxon>
        <taxon>Tracheophyta</taxon>
        <taxon>Spermatophyta</taxon>
        <taxon>Magnoliopsida</taxon>
        <taxon>eudicotyledons</taxon>
        <taxon>Gunneridae</taxon>
        <taxon>Pentapetalae</taxon>
        <taxon>rosids</taxon>
        <taxon>malvids</taxon>
        <taxon>Malvales</taxon>
        <taxon>Dipterocarpaceae</taxon>
        <taxon>Rubroshorea</taxon>
    </lineage>
</organism>
<dbReference type="AlphaFoldDB" id="A0AAV5JT05"/>
<dbReference type="CDD" id="cd11660">
    <property type="entry name" value="SANT_TRF"/>
    <property type="match status" value="1"/>
</dbReference>
<protein>
    <submittedName>
        <fullName evidence="6">Uncharacterized protein</fullName>
    </submittedName>
</protein>
<dbReference type="Pfam" id="PF00249">
    <property type="entry name" value="Myb_DNA-binding"/>
    <property type="match status" value="1"/>
</dbReference>
<evidence type="ECO:0000313" key="7">
    <source>
        <dbReference type="Proteomes" id="UP001054252"/>
    </source>
</evidence>
<dbReference type="InterPro" id="IPR001005">
    <property type="entry name" value="SANT/Myb"/>
</dbReference>
<dbReference type="InterPro" id="IPR017930">
    <property type="entry name" value="Myb_dom"/>
</dbReference>
<dbReference type="PROSITE" id="PS51294">
    <property type="entry name" value="HTH_MYB"/>
    <property type="match status" value="1"/>
</dbReference>
<gene>
    <name evidence="6" type="ORF">SLEP1_g27386</name>
</gene>
<comment type="caution">
    <text evidence="6">The sequence shown here is derived from an EMBL/GenBank/DDBJ whole genome shotgun (WGS) entry which is preliminary data.</text>
</comment>
<name>A0AAV5JT05_9ROSI</name>
<dbReference type="Proteomes" id="UP001054252">
    <property type="component" value="Unassembled WGS sequence"/>
</dbReference>
<evidence type="ECO:0000256" key="2">
    <source>
        <dbReference type="ARBA" id="ARBA00023242"/>
    </source>
</evidence>